<protein>
    <recommendedName>
        <fullName evidence="4">Tetratricopeptide repeat protein</fullName>
    </recommendedName>
</protein>
<dbReference type="Pfam" id="PF13432">
    <property type="entry name" value="TPR_16"/>
    <property type="match status" value="1"/>
</dbReference>
<reference evidence="2" key="2">
    <citation type="journal article" date="2019" name="Genome Biol. Evol.">
        <title>Day and night: Metabolic profiles and evolutionary relationships of six axenic non-marine cyanobacteria.</title>
        <authorList>
            <person name="Will S.E."/>
            <person name="Henke P."/>
            <person name="Boedeker C."/>
            <person name="Huang S."/>
            <person name="Brinkmann H."/>
            <person name="Rohde M."/>
            <person name="Jarek M."/>
            <person name="Friedl T."/>
            <person name="Seufert S."/>
            <person name="Schumacher M."/>
            <person name="Overmann J."/>
            <person name="Neumann-Schaal M."/>
            <person name="Petersen J."/>
        </authorList>
    </citation>
    <scope>NUCLEOTIDE SEQUENCE [LARGE SCALE GENOMIC DNA]</scope>
    <source>
        <strain evidence="2">PCC 7102</strain>
    </source>
</reference>
<dbReference type="PROSITE" id="PS50005">
    <property type="entry name" value="TPR"/>
    <property type="match status" value="1"/>
</dbReference>
<evidence type="ECO:0000256" key="1">
    <source>
        <dbReference type="PROSITE-ProRule" id="PRU00339"/>
    </source>
</evidence>
<dbReference type="SUPFAM" id="SSF48452">
    <property type="entry name" value="TPR-like"/>
    <property type="match status" value="1"/>
</dbReference>
<organism evidence="2 3">
    <name type="scientific">Dulcicalothrix desertica PCC 7102</name>
    <dbReference type="NCBI Taxonomy" id="232991"/>
    <lineage>
        <taxon>Bacteria</taxon>
        <taxon>Bacillati</taxon>
        <taxon>Cyanobacteriota</taxon>
        <taxon>Cyanophyceae</taxon>
        <taxon>Nostocales</taxon>
        <taxon>Calotrichaceae</taxon>
        <taxon>Dulcicalothrix</taxon>
    </lineage>
</organism>
<accession>A0A3S1CSP4</accession>
<dbReference type="InterPro" id="IPR019734">
    <property type="entry name" value="TPR_rpt"/>
</dbReference>
<feature type="repeat" description="TPR" evidence="1">
    <location>
        <begin position="71"/>
        <end position="104"/>
    </location>
</feature>
<name>A0A3S1CSP4_9CYAN</name>
<keyword evidence="3" id="KW-1185">Reference proteome</keyword>
<gene>
    <name evidence="2" type="ORF">DSM106972_083780</name>
</gene>
<dbReference type="EMBL" id="RSCL01000031">
    <property type="protein sequence ID" value="RUS97641.1"/>
    <property type="molecule type" value="Genomic_DNA"/>
</dbReference>
<comment type="caution">
    <text evidence="2">The sequence shown here is derived from an EMBL/GenBank/DDBJ whole genome shotgun (WGS) entry which is preliminary data.</text>
</comment>
<proteinExistence type="predicted"/>
<dbReference type="RefSeq" id="WP_127086401.1">
    <property type="nucleotide sequence ID" value="NZ_RSCL01000031.1"/>
</dbReference>
<evidence type="ECO:0000313" key="2">
    <source>
        <dbReference type="EMBL" id="RUS97641.1"/>
    </source>
</evidence>
<dbReference type="Proteomes" id="UP000271624">
    <property type="component" value="Unassembled WGS sequence"/>
</dbReference>
<reference evidence="2" key="1">
    <citation type="submission" date="2018-12" db="EMBL/GenBank/DDBJ databases">
        <authorList>
            <person name="Will S."/>
            <person name="Neumann-Schaal M."/>
            <person name="Henke P."/>
        </authorList>
    </citation>
    <scope>NUCLEOTIDE SEQUENCE</scope>
    <source>
        <strain evidence="2">PCC 7102</strain>
    </source>
</reference>
<dbReference type="OrthoDB" id="490760at2"/>
<evidence type="ECO:0008006" key="4">
    <source>
        <dbReference type="Google" id="ProtNLM"/>
    </source>
</evidence>
<sequence>MKCPVCGAVYRPLSPPSSTCRRCKTDLSDLIRLHDQAIWHHRQALSLFSQGRHSEAVAYNNNAIALHYSNANFHALAGKLWALQGEFKKAISEWQQALKLDPQNDVASNCLQMIQLMS</sequence>
<dbReference type="Gene3D" id="1.25.40.10">
    <property type="entry name" value="Tetratricopeptide repeat domain"/>
    <property type="match status" value="1"/>
</dbReference>
<dbReference type="AlphaFoldDB" id="A0A3S1CSP4"/>
<dbReference type="SMART" id="SM00028">
    <property type="entry name" value="TPR"/>
    <property type="match status" value="2"/>
</dbReference>
<evidence type="ECO:0000313" key="3">
    <source>
        <dbReference type="Proteomes" id="UP000271624"/>
    </source>
</evidence>
<dbReference type="InterPro" id="IPR011990">
    <property type="entry name" value="TPR-like_helical_dom_sf"/>
</dbReference>
<keyword evidence="1" id="KW-0802">TPR repeat</keyword>